<dbReference type="Proteomes" id="UP001595844">
    <property type="component" value="Unassembled WGS sequence"/>
</dbReference>
<evidence type="ECO:0008006" key="3">
    <source>
        <dbReference type="Google" id="ProtNLM"/>
    </source>
</evidence>
<reference evidence="2" key="1">
    <citation type="journal article" date="2019" name="Int. J. Syst. Evol. Microbiol.">
        <title>The Global Catalogue of Microorganisms (GCM) 10K type strain sequencing project: providing services to taxonomists for standard genome sequencing and annotation.</title>
        <authorList>
            <consortium name="The Broad Institute Genomics Platform"/>
            <consortium name="The Broad Institute Genome Sequencing Center for Infectious Disease"/>
            <person name="Wu L."/>
            <person name="Ma J."/>
        </authorList>
    </citation>
    <scope>NUCLEOTIDE SEQUENCE [LARGE SCALE GENOMIC DNA]</scope>
    <source>
        <strain evidence="2">IBRC-M 10490</strain>
    </source>
</reference>
<evidence type="ECO:0000313" key="2">
    <source>
        <dbReference type="Proteomes" id="UP001595844"/>
    </source>
</evidence>
<comment type="caution">
    <text evidence="1">The sequence shown here is derived from an EMBL/GenBank/DDBJ whole genome shotgun (WGS) entry which is preliminary data.</text>
</comment>
<protein>
    <recommendedName>
        <fullName evidence="3">PRC-barrel domain-containing protein</fullName>
    </recommendedName>
</protein>
<dbReference type="EMBL" id="JBHSDL010000025">
    <property type="protein sequence ID" value="MFC4376145.1"/>
    <property type="molecule type" value="Genomic_DNA"/>
</dbReference>
<accession>A0ABV8VNA0</accession>
<name>A0ABV8VNA0_9NOCA</name>
<dbReference type="RefSeq" id="WP_378564364.1">
    <property type="nucleotide sequence ID" value="NZ_JBHSDL010000025.1"/>
</dbReference>
<proteinExistence type="predicted"/>
<gene>
    <name evidence="1" type="ORF">ACFO5K_18775</name>
</gene>
<keyword evidence="2" id="KW-1185">Reference proteome</keyword>
<sequence>MNDWHGHHALDVDAELLDRQVMGPDGAAVGKVDDLTLVRAEDGTLEIGDLVIGAAALLGQLPALARWPLRWCLDLTGSTEPRHVPIDEVREVNSAVEITAAAQQRAESPAGRRVRDRLIARIPGADDAG</sequence>
<evidence type="ECO:0000313" key="1">
    <source>
        <dbReference type="EMBL" id="MFC4376145.1"/>
    </source>
</evidence>
<organism evidence="1 2">
    <name type="scientific">Nocardia halotolerans</name>
    <dbReference type="NCBI Taxonomy" id="1755878"/>
    <lineage>
        <taxon>Bacteria</taxon>
        <taxon>Bacillati</taxon>
        <taxon>Actinomycetota</taxon>
        <taxon>Actinomycetes</taxon>
        <taxon>Mycobacteriales</taxon>
        <taxon>Nocardiaceae</taxon>
        <taxon>Nocardia</taxon>
    </lineage>
</organism>